<dbReference type="OrthoDB" id="5061070at2759"/>
<dbReference type="GO" id="GO:0048312">
    <property type="term" value="P:intracellular distribution of mitochondria"/>
    <property type="evidence" value="ECO:0007669"/>
    <property type="project" value="TreeGrafter"/>
</dbReference>
<dbReference type="Pfam" id="PF01031">
    <property type="entry name" value="Dynamin_M"/>
    <property type="match status" value="1"/>
</dbReference>
<dbReference type="InterPro" id="IPR001401">
    <property type="entry name" value="Dynamin_GTPase"/>
</dbReference>
<dbReference type="EMBL" id="SOZJ01000003">
    <property type="protein sequence ID" value="TGJ69701.1"/>
    <property type="molecule type" value="Genomic_DNA"/>
</dbReference>
<dbReference type="PROSITE" id="PS51718">
    <property type="entry name" value="G_DYNAMIN_2"/>
    <property type="match status" value="1"/>
</dbReference>
<dbReference type="PANTHER" id="PTHR11566:SF21">
    <property type="entry name" value="DYNAMIN RELATED PROTEIN 1, ISOFORM A"/>
    <property type="match status" value="1"/>
</dbReference>
<evidence type="ECO:0000256" key="2">
    <source>
        <dbReference type="ARBA" id="ARBA00023134"/>
    </source>
</evidence>
<dbReference type="GO" id="GO:0008017">
    <property type="term" value="F:microtubule binding"/>
    <property type="evidence" value="ECO:0007669"/>
    <property type="project" value="TreeGrafter"/>
</dbReference>
<dbReference type="InterPro" id="IPR027417">
    <property type="entry name" value="P-loop_NTPase"/>
</dbReference>
<evidence type="ECO:0000313" key="4">
    <source>
        <dbReference type="Proteomes" id="UP000297595"/>
    </source>
</evidence>
<dbReference type="InterPro" id="IPR020850">
    <property type="entry name" value="GED_dom"/>
</dbReference>
<dbReference type="GO" id="GO:0005525">
    <property type="term" value="F:GTP binding"/>
    <property type="evidence" value="ECO:0007669"/>
    <property type="project" value="InterPro"/>
</dbReference>
<dbReference type="PROSITE" id="PS51388">
    <property type="entry name" value="GED"/>
    <property type="match status" value="1"/>
</dbReference>
<dbReference type="GO" id="GO:0000266">
    <property type="term" value="P:mitochondrial fission"/>
    <property type="evidence" value="ECO:0007669"/>
    <property type="project" value="TreeGrafter"/>
</dbReference>
<dbReference type="InterPro" id="IPR030381">
    <property type="entry name" value="G_DYNAMIN_dom"/>
</dbReference>
<dbReference type="SMART" id="SM00053">
    <property type="entry name" value="DYNc"/>
    <property type="match status" value="1"/>
</dbReference>
<dbReference type="SUPFAM" id="SSF52540">
    <property type="entry name" value="P-loop containing nucleoside triphosphate hydrolases"/>
    <property type="match status" value="1"/>
</dbReference>
<organism evidence="3 4">
    <name type="scientific">Orbilia oligospora</name>
    <name type="common">Nematode-trapping fungus</name>
    <name type="synonym">Arthrobotrys oligospora</name>
    <dbReference type="NCBI Taxonomy" id="2813651"/>
    <lineage>
        <taxon>Eukaryota</taxon>
        <taxon>Fungi</taxon>
        <taxon>Dikarya</taxon>
        <taxon>Ascomycota</taxon>
        <taxon>Pezizomycotina</taxon>
        <taxon>Orbiliomycetes</taxon>
        <taxon>Orbiliales</taxon>
        <taxon>Orbiliaceae</taxon>
        <taxon>Orbilia</taxon>
    </lineage>
</organism>
<keyword evidence="2" id="KW-0342">GTP-binding</keyword>
<dbReference type="Proteomes" id="UP000297595">
    <property type="component" value="Unassembled WGS sequence"/>
</dbReference>
<protein>
    <submittedName>
        <fullName evidence="3">Uncharacterized protein</fullName>
    </submittedName>
</protein>
<dbReference type="GO" id="GO:0005874">
    <property type="term" value="C:microtubule"/>
    <property type="evidence" value="ECO:0007669"/>
    <property type="project" value="TreeGrafter"/>
</dbReference>
<name>A0A7C8K8H2_ORBOL</name>
<dbReference type="AlphaFoldDB" id="A0A7C8K8H2"/>
<accession>A0A7C8K8H2</accession>
<reference evidence="3 4" key="1">
    <citation type="submission" date="2019-03" db="EMBL/GenBank/DDBJ databases">
        <title>Nematode-trapping fungi genome.</title>
        <authorList>
            <person name="Vidal-Diez De Ulzurrun G."/>
        </authorList>
    </citation>
    <scope>NUCLEOTIDE SEQUENCE [LARGE SCALE GENOMIC DNA]</scope>
    <source>
        <strain evidence="3 4">TWF154</strain>
    </source>
</reference>
<comment type="caution">
    <text evidence="3">The sequence shown here is derived from an EMBL/GenBank/DDBJ whole genome shotgun (WGS) entry which is preliminary data.</text>
</comment>
<dbReference type="PANTHER" id="PTHR11566">
    <property type="entry name" value="DYNAMIN"/>
    <property type="match status" value="1"/>
</dbReference>
<dbReference type="GO" id="GO:0016020">
    <property type="term" value="C:membrane"/>
    <property type="evidence" value="ECO:0007669"/>
    <property type="project" value="TreeGrafter"/>
</dbReference>
<dbReference type="GO" id="GO:0003924">
    <property type="term" value="F:GTPase activity"/>
    <property type="evidence" value="ECO:0007669"/>
    <property type="project" value="InterPro"/>
</dbReference>
<keyword evidence="1" id="KW-0547">Nucleotide-binding</keyword>
<dbReference type="Gene3D" id="3.40.50.300">
    <property type="entry name" value="P-loop containing nucleotide triphosphate hydrolases"/>
    <property type="match status" value="1"/>
</dbReference>
<evidence type="ECO:0000313" key="3">
    <source>
        <dbReference type="EMBL" id="TGJ69701.1"/>
    </source>
</evidence>
<gene>
    <name evidence="3" type="ORF">EYR41_005722</name>
</gene>
<sequence>MSSPEMDGIQDLIDERQVDLFDAFDKLSSLEDTNDIEPPQLVVIGSQSSGKSSVLEAISRFHFPVSDKLCTRFPTKLVIRRSTEVRIDLSIDPEPSRSESDRNRLQQFTRSLSNANEFGEHVKSVAAELGLSNNGLPTSTLASDLKLDEFAKDTLVVRIYGPSLPLVNLIDLPGIFTNTIQGQSKTSMHKVQEMAKEYAQSKSNLILLVVNARVPFVNETGVEIIKSLLSEDPGLAGRVVGVITHPDKPSSRSECLDLLNGGLADFKLTRPWHVVRNQSQEERASNETLEERDKKEKKFFSHSDWNMVPESQRGIQALNATLKEMFWTHTQVELPALTSRIRIKIKEGSIADSRRSTSQGRRKYLHDIAKKFETLTKEACLGTYKDEDCKELHKVGEDCSACKRFFGSLGDDCMDKNLLANVRSLSKTFAFAMREFGKTKEITRSVNIAKSQLSTYRTDPPDQESPTNEPHQRFPTTDIMRKYYTHDKVALMDEKSFEKWLAKEIPVWRGHEPQGEASEVVYSCLMEYQSKNWRQIASNHLCAVWKSVERFAELALTAACYEDKDVFQSILDHWVKPKLEELEKKSHQTLKDLLNCHGRGKTGFYDGFVHSRPMRWHAEDLAQRLADLKAKAAVDQLDDEQTSEPRTKPEKSAIFDELFKIAEDMIGGMIPKPFTSIMGAGFVKDVVFRKVESALSQAFQSEREVSGDKIDSIATVREATFGLIPVELENIAAARVIEYVDAYYEMSMMAFVGYVNSLVVENGILRELPKAILTQTLVIEENTDLVDKVIRQPEGEAKRAQDLQTLKNVLEILKKYC</sequence>
<dbReference type="GO" id="GO:0016559">
    <property type="term" value="P:peroxisome fission"/>
    <property type="evidence" value="ECO:0007669"/>
    <property type="project" value="TreeGrafter"/>
</dbReference>
<evidence type="ECO:0000256" key="1">
    <source>
        <dbReference type="ARBA" id="ARBA00022741"/>
    </source>
</evidence>
<dbReference type="CDD" id="cd08771">
    <property type="entry name" value="DLP_1"/>
    <property type="match status" value="1"/>
</dbReference>
<dbReference type="Pfam" id="PF00350">
    <property type="entry name" value="Dynamin_N"/>
    <property type="match status" value="1"/>
</dbReference>
<dbReference type="InterPro" id="IPR000375">
    <property type="entry name" value="Dynamin_stalk"/>
</dbReference>
<dbReference type="GO" id="GO:0006897">
    <property type="term" value="P:endocytosis"/>
    <property type="evidence" value="ECO:0007669"/>
    <property type="project" value="TreeGrafter"/>
</dbReference>
<dbReference type="InterPro" id="IPR022812">
    <property type="entry name" value="Dynamin"/>
</dbReference>
<dbReference type="PRINTS" id="PR00195">
    <property type="entry name" value="DYNAMIN"/>
</dbReference>
<dbReference type="GO" id="GO:0005739">
    <property type="term" value="C:mitochondrion"/>
    <property type="evidence" value="ECO:0007669"/>
    <property type="project" value="TreeGrafter"/>
</dbReference>
<dbReference type="InterPro" id="IPR045063">
    <property type="entry name" value="Dynamin_N"/>
</dbReference>
<proteinExistence type="predicted"/>